<name>A0AA35TM33_GEOBA</name>
<evidence type="ECO:0000256" key="1">
    <source>
        <dbReference type="SAM" id="MobiDB-lite"/>
    </source>
</evidence>
<proteinExistence type="predicted"/>
<organism evidence="2 3">
    <name type="scientific">Geodia barretti</name>
    <name type="common">Barrett's horny sponge</name>
    <dbReference type="NCBI Taxonomy" id="519541"/>
    <lineage>
        <taxon>Eukaryota</taxon>
        <taxon>Metazoa</taxon>
        <taxon>Porifera</taxon>
        <taxon>Demospongiae</taxon>
        <taxon>Heteroscleromorpha</taxon>
        <taxon>Tetractinellida</taxon>
        <taxon>Astrophorina</taxon>
        <taxon>Geodiidae</taxon>
        <taxon>Geodia</taxon>
    </lineage>
</organism>
<dbReference type="AlphaFoldDB" id="A0AA35TM33"/>
<dbReference type="EMBL" id="CASHTH010003861">
    <property type="protein sequence ID" value="CAI8050387.1"/>
    <property type="molecule type" value="Genomic_DNA"/>
</dbReference>
<feature type="compositionally biased region" description="Low complexity" evidence="1">
    <location>
        <begin position="205"/>
        <end position="215"/>
    </location>
</feature>
<accession>A0AA35TM33</accession>
<gene>
    <name evidence="2" type="ORF">GBAR_LOCUS27672</name>
</gene>
<evidence type="ECO:0000313" key="3">
    <source>
        <dbReference type="Proteomes" id="UP001174909"/>
    </source>
</evidence>
<dbReference type="Proteomes" id="UP001174909">
    <property type="component" value="Unassembled WGS sequence"/>
</dbReference>
<protein>
    <submittedName>
        <fullName evidence="2">Uncharacterized protein</fullName>
    </submittedName>
</protein>
<feature type="compositionally biased region" description="Polar residues" evidence="1">
    <location>
        <begin position="261"/>
        <end position="291"/>
    </location>
</feature>
<sequence length="307" mass="33871">MNSHTLTHTRRCGWCVYIFLQYKVSKSVDTVVVCAYTSHPDEMSQKQAILWAEGDMCRGRDMPKLQSGKAEKIAKAEKLEKEAWLEKMERQEKLRSSMRAMDPLEAHMLRKITADMDTMIMSSKHKEFETESLCSELLPPYSEVDHQVGEGRGAVTQGDRLNALKRGRAHHHHSRIASAADRHTPEQILLMGRTRQQTIQLRKSAAAAAGAVVSTPHPPPPTSSSSSSTQLPATPHGKPMMTRSRQAPSRGVTVQALEPATAQTLPSIVTTNSTPSSHRPSRVRGNSSARTTVRPAVLATAGKRENL</sequence>
<comment type="caution">
    <text evidence="2">The sequence shown here is derived from an EMBL/GenBank/DDBJ whole genome shotgun (WGS) entry which is preliminary data.</text>
</comment>
<feature type="compositionally biased region" description="Low complexity" evidence="1">
    <location>
        <begin position="223"/>
        <end position="235"/>
    </location>
</feature>
<evidence type="ECO:0000313" key="2">
    <source>
        <dbReference type="EMBL" id="CAI8050387.1"/>
    </source>
</evidence>
<reference evidence="2" key="1">
    <citation type="submission" date="2023-03" db="EMBL/GenBank/DDBJ databases">
        <authorList>
            <person name="Steffen K."/>
            <person name="Cardenas P."/>
        </authorList>
    </citation>
    <scope>NUCLEOTIDE SEQUENCE</scope>
</reference>
<keyword evidence="3" id="KW-1185">Reference proteome</keyword>
<feature type="region of interest" description="Disordered" evidence="1">
    <location>
        <begin position="201"/>
        <end position="307"/>
    </location>
</feature>